<protein>
    <recommendedName>
        <fullName evidence="16">Dolichol-phosphate mannosyltransferase subunit 1</fullName>
        <ecNumber evidence="16">2.4.1.83</ecNumber>
    </recommendedName>
</protein>
<gene>
    <name evidence="19" type="ORF">FDP41_008869</name>
</gene>
<comment type="subunit">
    <text evidence="16">Component of the dolichol-phosphate mannose (DPM) synthase complex.</text>
</comment>
<dbReference type="OrthoDB" id="2603at2759"/>
<proteinExistence type="inferred from homology"/>
<keyword evidence="11" id="KW-0460">Magnesium</keyword>
<dbReference type="RefSeq" id="XP_044557334.1">
    <property type="nucleotide sequence ID" value="XM_044712767.1"/>
</dbReference>
<dbReference type="VEuPathDB" id="AmoebaDB:NfTy_048020"/>
<evidence type="ECO:0000256" key="8">
    <source>
        <dbReference type="ARBA" id="ARBA00022679"/>
    </source>
</evidence>
<dbReference type="Pfam" id="PF00535">
    <property type="entry name" value="Glycos_transf_2"/>
    <property type="match status" value="1"/>
</dbReference>
<evidence type="ECO:0000256" key="1">
    <source>
        <dbReference type="ARBA" id="ARBA00001913"/>
    </source>
</evidence>
<evidence type="ECO:0000256" key="16">
    <source>
        <dbReference type="RuleBase" id="RU365083"/>
    </source>
</evidence>
<sequence>MSNSNVLTTVVIPAYKEAANLKELVTRIYNAMGERGKKSPTLGMSRERTEVIVVDDNSKDGSEEIINDLAKDTSSFPNLRIIVRTNEKGLSSAVLRGFNEAKGDYLLCMDADLQHPPEDVPIMFEYLLKEGTDVEFVLGTRYGSGEMRVDSNWPLYRRIISKGARSLARPLTPLSDPMSGFFALPKTVYQRALQNKVNPIGFKIALELYVKAGVKKHAEHAFAFGVRLHGYSKLSSKVIVHYLQHLYDLYQYRYPFVLHLVALLLVLLAIFIFSRVFSKK</sequence>
<evidence type="ECO:0000256" key="2">
    <source>
        <dbReference type="ARBA" id="ARBA00001936"/>
    </source>
</evidence>
<dbReference type="GO" id="GO:0006488">
    <property type="term" value="P:dolichol-linked oligosaccharide biosynthetic process"/>
    <property type="evidence" value="ECO:0007669"/>
    <property type="project" value="TreeGrafter"/>
</dbReference>
<name>A0A6A5BEW4_NAEFO</name>
<evidence type="ECO:0000256" key="11">
    <source>
        <dbReference type="ARBA" id="ARBA00022842"/>
    </source>
</evidence>
<comment type="catalytic activity">
    <reaction evidence="16">
        <text>a di-trans,poly-cis-dolichyl phosphate + GDP-alpha-D-mannose = a di-trans,poly-cis-dolichyl beta-D-mannosyl phosphate + GDP</text>
        <dbReference type="Rhea" id="RHEA:21184"/>
        <dbReference type="Rhea" id="RHEA-COMP:19498"/>
        <dbReference type="Rhea" id="RHEA-COMP:19501"/>
        <dbReference type="ChEBI" id="CHEBI:57527"/>
        <dbReference type="ChEBI" id="CHEBI:57683"/>
        <dbReference type="ChEBI" id="CHEBI:58189"/>
        <dbReference type="ChEBI" id="CHEBI:58211"/>
    </reaction>
</comment>
<keyword evidence="20" id="KW-1185">Reference proteome</keyword>
<evidence type="ECO:0000256" key="13">
    <source>
        <dbReference type="ARBA" id="ARBA00023136"/>
    </source>
</evidence>
<evidence type="ECO:0000256" key="5">
    <source>
        <dbReference type="ARBA" id="ARBA00004922"/>
    </source>
</evidence>
<evidence type="ECO:0000256" key="17">
    <source>
        <dbReference type="SAM" id="Phobius"/>
    </source>
</evidence>
<evidence type="ECO:0000256" key="15">
    <source>
        <dbReference type="ARBA" id="ARBA00053724"/>
    </source>
</evidence>
<dbReference type="UniPathway" id="UPA00378"/>
<feature type="transmembrane region" description="Helical" evidence="17">
    <location>
        <begin position="256"/>
        <end position="277"/>
    </location>
</feature>
<keyword evidence="13 17" id="KW-0472">Membrane</keyword>
<dbReference type="Proteomes" id="UP000444721">
    <property type="component" value="Unassembled WGS sequence"/>
</dbReference>
<dbReference type="GeneID" id="68116086"/>
<reference evidence="19 20" key="1">
    <citation type="journal article" date="2019" name="Sci. Rep.">
        <title>Nanopore sequencing improves the draft genome of the human pathogenic amoeba Naegleria fowleri.</title>
        <authorList>
            <person name="Liechti N."/>
            <person name="Schurch N."/>
            <person name="Bruggmann R."/>
            <person name="Wittwer M."/>
        </authorList>
    </citation>
    <scope>NUCLEOTIDE SEQUENCE [LARGE SCALE GENOMIC DNA]</scope>
    <source>
        <strain evidence="19 20">ATCC 30894</strain>
    </source>
</reference>
<feature type="domain" description="Glycosyltransferase 2-like" evidence="18">
    <location>
        <begin position="9"/>
        <end position="181"/>
    </location>
</feature>
<keyword evidence="8 16" id="KW-0808">Transferase</keyword>
<evidence type="ECO:0000256" key="10">
    <source>
        <dbReference type="ARBA" id="ARBA00022723"/>
    </source>
</evidence>
<keyword evidence="14" id="KW-0464">Manganese</keyword>
<dbReference type="PANTHER" id="PTHR43398">
    <property type="entry name" value="DOLICHOL-PHOSPHATE MANNOSYLTRANSFERASE SUBUNIT 1"/>
    <property type="match status" value="1"/>
</dbReference>
<comment type="caution">
    <text evidence="19">The sequence shown here is derived from an EMBL/GenBank/DDBJ whole genome shotgun (WGS) entry which is preliminary data.</text>
</comment>
<dbReference type="AlphaFoldDB" id="A0A6A5BEW4"/>
<dbReference type="GO" id="GO:0005789">
    <property type="term" value="C:endoplasmic reticulum membrane"/>
    <property type="evidence" value="ECO:0007669"/>
    <property type="project" value="TreeGrafter"/>
</dbReference>
<dbReference type="EMBL" id="VFQX01000066">
    <property type="protein sequence ID" value="KAF0972620.1"/>
    <property type="molecule type" value="Genomic_DNA"/>
</dbReference>
<dbReference type="InterPro" id="IPR001173">
    <property type="entry name" value="Glyco_trans_2-like"/>
</dbReference>
<evidence type="ECO:0000256" key="12">
    <source>
        <dbReference type="ARBA" id="ARBA00022989"/>
    </source>
</evidence>
<comment type="cofactor">
    <cofactor evidence="2">
        <name>Mn(2+)</name>
        <dbReference type="ChEBI" id="CHEBI:29035"/>
    </cofactor>
</comment>
<comment type="similarity">
    <text evidence="6 16">Belongs to the glycosyltransferase 2 family.</text>
</comment>
<comment type="pathway">
    <text evidence="5 16">Protein modification; protein glycosylation.</text>
</comment>
<dbReference type="SUPFAM" id="SSF53448">
    <property type="entry name" value="Nucleotide-diphospho-sugar transferases"/>
    <property type="match status" value="1"/>
</dbReference>
<dbReference type="CDD" id="cd06442">
    <property type="entry name" value="DPM1_like"/>
    <property type="match status" value="1"/>
</dbReference>
<dbReference type="EC" id="2.4.1.83" evidence="16"/>
<evidence type="ECO:0000256" key="4">
    <source>
        <dbReference type="ARBA" id="ARBA00004308"/>
    </source>
</evidence>
<keyword evidence="16" id="KW-0256">Endoplasmic reticulum</keyword>
<keyword evidence="9 17" id="KW-0812">Transmembrane</keyword>
<keyword evidence="7 16" id="KW-0328">Glycosyltransferase</keyword>
<evidence type="ECO:0000256" key="9">
    <source>
        <dbReference type="ARBA" id="ARBA00022692"/>
    </source>
</evidence>
<comment type="cofactor">
    <cofactor evidence="3">
        <name>Mg(2+)</name>
        <dbReference type="ChEBI" id="CHEBI:18420"/>
    </cofactor>
</comment>
<evidence type="ECO:0000313" key="19">
    <source>
        <dbReference type="EMBL" id="KAF0972620.1"/>
    </source>
</evidence>
<evidence type="ECO:0000259" key="18">
    <source>
        <dbReference type="Pfam" id="PF00535"/>
    </source>
</evidence>
<comment type="subcellular location">
    <subcellularLocation>
        <location evidence="4">Endomembrane system</location>
    </subcellularLocation>
    <subcellularLocation>
        <location evidence="16">Endoplasmic reticulum</location>
    </subcellularLocation>
</comment>
<evidence type="ECO:0000256" key="3">
    <source>
        <dbReference type="ARBA" id="ARBA00001946"/>
    </source>
</evidence>
<dbReference type="Gene3D" id="3.90.550.10">
    <property type="entry name" value="Spore Coat Polysaccharide Biosynthesis Protein SpsA, Chain A"/>
    <property type="match status" value="1"/>
</dbReference>
<dbReference type="OMA" id="SAWANFY"/>
<organism evidence="19 20">
    <name type="scientific">Naegleria fowleri</name>
    <name type="common">Brain eating amoeba</name>
    <dbReference type="NCBI Taxonomy" id="5763"/>
    <lineage>
        <taxon>Eukaryota</taxon>
        <taxon>Discoba</taxon>
        <taxon>Heterolobosea</taxon>
        <taxon>Tetramitia</taxon>
        <taxon>Eutetramitia</taxon>
        <taxon>Vahlkampfiidae</taxon>
        <taxon>Naegleria</taxon>
    </lineage>
</organism>
<dbReference type="GO" id="GO:0035269">
    <property type="term" value="P:protein O-linked glycosylation via mannose"/>
    <property type="evidence" value="ECO:0007669"/>
    <property type="project" value="TreeGrafter"/>
</dbReference>
<comment type="function">
    <text evidence="15 16">Transfers mannose from GDP-mannose to dolichol monophosphate to form dolichol phosphate mannose (Dol-P-Man) which is the mannosyl donor in pathways leading to N-glycosylation, glycosyl phosphatidylinositol membrane anchoring, and O-mannosylation of proteins.</text>
</comment>
<dbReference type="FunFam" id="3.90.550.10:FF:000119">
    <property type="entry name" value="Dolichol-phosphate mannosyltransferase subunit 1"/>
    <property type="match status" value="1"/>
</dbReference>
<dbReference type="GO" id="GO:0006506">
    <property type="term" value="P:GPI anchor biosynthetic process"/>
    <property type="evidence" value="ECO:0007669"/>
    <property type="project" value="TreeGrafter"/>
</dbReference>
<keyword evidence="10" id="KW-0479">Metal-binding</keyword>
<evidence type="ECO:0000313" key="20">
    <source>
        <dbReference type="Proteomes" id="UP000444721"/>
    </source>
</evidence>
<keyword evidence="12 17" id="KW-1133">Transmembrane helix</keyword>
<dbReference type="InterPro" id="IPR039528">
    <property type="entry name" value="DPM1-like"/>
</dbReference>
<evidence type="ECO:0000256" key="7">
    <source>
        <dbReference type="ARBA" id="ARBA00022676"/>
    </source>
</evidence>
<evidence type="ECO:0000256" key="14">
    <source>
        <dbReference type="ARBA" id="ARBA00023211"/>
    </source>
</evidence>
<evidence type="ECO:0000256" key="6">
    <source>
        <dbReference type="ARBA" id="ARBA00006739"/>
    </source>
</evidence>
<dbReference type="PANTHER" id="PTHR43398:SF1">
    <property type="entry name" value="DOLICHOL-PHOSPHATE MANNOSYLTRANSFERASE SUBUNIT 1"/>
    <property type="match status" value="1"/>
</dbReference>
<accession>A0A6A5BEW4</accession>
<comment type="cofactor">
    <cofactor evidence="1">
        <name>Ca(2+)</name>
        <dbReference type="ChEBI" id="CHEBI:29108"/>
    </cofactor>
</comment>
<dbReference type="VEuPathDB" id="AmoebaDB:FDP41_008869"/>
<dbReference type="VEuPathDB" id="AmoebaDB:NF0070460"/>
<dbReference type="GO" id="GO:0004582">
    <property type="term" value="F:dolichyl-phosphate beta-D-mannosyltransferase activity"/>
    <property type="evidence" value="ECO:0007669"/>
    <property type="project" value="UniProtKB-UniRule"/>
</dbReference>
<dbReference type="InterPro" id="IPR029044">
    <property type="entry name" value="Nucleotide-diphossugar_trans"/>
</dbReference>
<dbReference type="GO" id="GO:0046872">
    <property type="term" value="F:metal ion binding"/>
    <property type="evidence" value="ECO:0007669"/>
    <property type="project" value="UniProtKB-KW"/>
</dbReference>